<dbReference type="STRING" id="265726.KY46_11950"/>
<keyword evidence="13 15" id="KW-0830">Ubiquinone</keyword>
<dbReference type="SUPFAM" id="SSF51905">
    <property type="entry name" value="FAD/NAD(P)-binding domain"/>
    <property type="match status" value="1"/>
</dbReference>
<gene>
    <name evidence="17" type="ORF">KY46_11950</name>
</gene>
<keyword evidence="12 15" id="KW-0411">Iron-sulfur</keyword>
<comment type="cofactor">
    <cofactor evidence="1 15">
        <name>FAD</name>
        <dbReference type="ChEBI" id="CHEBI:57692"/>
    </cofactor>
</comment>
<comment type="cofactor">
    <cofactor evidence="15">
        <name>[4Fe-4S] cluster</name>
        <dbReference type="ChEBI" id="CHEBI:49883"/>
    </cofactor>
    <text evidence="15">Binds 1 [4Fe-4S] cluster.</text>
</comment>
<dbReference type="InterPro" id="IPR040156">
    <property type="entry name" value="ETF-QO"/>
</dbReference>
<dbReference type="InterPro" id="IPR017896">
    <property type="entry name" value="4Fe4S_Fe-S-bd"/>
</dbReference>
<dbReference type="FunFam" id="3.30.70.20:FF:000015">
    <property type="entry name" value="Electron transfer flavoprotein-ubiquinone oxidoreductase"/>
    <property type="match status" value="1"/>
</dbReference>
<keyword evidence="9 15" id="KW-0249">Electron transport</keyword>
<accession>A0A0F5VC29</accession>
<dbReference type="Gene3D" id="3.50.50.60">
    <property type="entry name" value="FAD/NAD(P)-binding domain"/>
    <property type="match status" value="1"/>
</dbReference>
<evidence type="ECO:0000256" key="5">
    <source>
        <dbReference type="ARBA" id="ARBA00022630"/>
    </source>
</evidence>
<dbReference type="PANTHER" id="PTHR10617">
    <property type="entry name" value="ELECTRON TRANSFER FLAVOPROTEIN-UBIQUINONE OXIDOREDUCTASE"/>
    <property type="match status" value="1"/>
</dbReference>
<dbReference type="GO" id="GO:0016020">
    <property type="term" value="C:membrane"/>
    <property type="evidence" value="ECO:0007669"/>
    <property type="project" value="UniProtKB-SubCell"/>
</dbReference>
<dbReference type="InterPro" id="IPR036188">
    <property type="entry name" value="FAD/NAD-bd_sf"/>
</dbReference>
<evidence type="ECO:0000313" key="17">
    <source>
        <dbReference type="EMBL" id="KKC99627.1"/>
    </source>
</evidence>
<evidence type="ECO:0000256" key="15">
    <source>
        <dbReference type="RuleBase" id="RU366068"/>
    </source>
</evidence>
<dbReference type="OrthoDB" id="9766632at2"/>
<evidence type="ECO:0000259" key="16">
    <source>
        <dbReference type="PROSITE" id="PS51379"/>
    </source>
</evidence>
<dbReference type="GO" id="GO:0004174">
    <property type="term" value="F:electron-transferring-flavoprotein dehydrogenase activity"/>
    <property type="evidence" value="ECO:0007669"/>
    <property type="project" value="UniProtKB-UniRule"/>
</dbReference>
<dbReference type="EMBL" id="JWYV01000009">
    <property type="protein sequence ID" value="KKC99627.1"/>
    <property type="molecule type" value="Genomic_DNA"/>
</dbReference>
<keyword evidence="18" id="KW-1185">Reference proteome</keyword>
<dbReference type="GO" id="GO:0046872">
    <property type="term" value="F:metal ion binding"/>
    <property type="evidence" value="ECO:0007669"/>
    <property type="project" value="UniProtKB-KW"/>
</dbReference>
<evidence type="ECO:0000256" key="11">
    <source>
        <dbReference type="ARBA" id="ARBA00023004"/>
    </source>
</evidence>
<protein>
    <recommendedName>
        <fullName evidence="15">Electron transfer flavoprotein-ubiquinone oxidoreductase</fullName>
        <shortName evidence="15">ETF-QO</shortName>
        <ecNumber evidence="15">1.5.5.1</ecNumber>
    </recommendedName>
</protein>
<evidence type="ECO:0000256" key="1">
    <source>
        <dbReference type="ARBA" id="ARBA00001974"/>
    </source>
</evidence>
<name>A0A0F5VC29_9GAMM</name>
<evidence type="ECO:0000256" key="4">
    <source>
        <dbReference type="ARBA" id="ARBA00022448"/>
    </source>
</evidence>
<dbReference type="AlphaFoldDB" id="A0A0F5VC29"/>
<keyword evidence="6 15" id="KW-0479">Metal-binding</keyword>
<dbReference type="SUPFAM" id="SSF54862">
    <property type="entry name" value="4Fe-4S ferredoxins"/>
    <property type="match status" value="1"/>
</dbReference>
<organism evidence="17 18">
    <name type="scientific">Photobacterium halotolerans</name>
    <dbReference type="NCBI Taxonomy" id="265726"/>
    <lineage>
        <taxon>Bacteria</taxon>
        <taxon>Pseudomonadati</taxon>
        <taxon>Pseudomonadota</taxon>
        <taxon>Gammaproteobacteria</taxon>
        <taxon>Vibrionales</taxon>
        <taxon>Vibrionaceae</taxon>
        <taxon>Photobacterium</taxon>
    </lineage>
</organism>
<dbReference type="RefSeq" id="WP_046220861.1">
    <property type="nucleotide sequence ID" value="NZ_JWYV01000009.1"/>
</dbReference>
<comment type="function">
    <text evidence="2 15">Accepts electrons from ETF and reduces ubiquinone.</text>
</comment>
<evidence type="ECO:0000256" key="2">
    <source>
        <dbReference type="ARBA" id="ARBA00002819"/>
    </source>
</evidence>
<proteinExistence type="predicted"/>
<evidence type="ECO:0000256" key="6">
    <source>
        <dbReference type="ARBA" id="ARBA00022723"/>
    </source>
</evidence>
<dbReference type="Proteomes" id="UP000033633">
    <property type="component" value="Unassembled WGS sequence"/>
</dbReference>
<dbReference type="EC" id="1.5.5.1" evidence="15"/>
<evidence type="ECO:0000256" key="10">
    <source>
        <dbReference type="ARBA" id="ARBA00023002"/>
    </source>
</evidence>
<dbReference type="InterPro" id="IPR049398">
    <property type="entry name" value="ETF-QO/FixC_UQ-bd"/>
</dbReference>
<keyword evidence="4 15" id="KW-0813">Transport</keyword>
<dbReference type="Gene3D" id="3.30.9.90">
    <property type="match status" value="1"/>
</dbReference>
<evidence type="ECO:0000256" key="14">
    <source>
        <dbReference type="ARBA" id="ARBA00023136"/>
    </source>
</evidence>
<feature type="domain" description="4Fe-4S ferredoxin-type" evidence="16">
    <location>
        <begin position="507"/>
        <end position="536"/>
    </location>
</feature>
<dbReference type="GO" id="GO:0051539">
    <property type="term" value="F:4 iron, 4 sulfur cluster binding"/>
    <property type="evidence" value="ECO:0007669"/>
    <property type="project" value="UniProtKB-UniRule"/>
</dbReference>
<comment type="caution">
    <text evidence="17">The sequence shown here is derived from an EMBL/GenBank/DDBJ whole genome shotgun (WGS) entry which is preliminary data.</text>
</comment>
<dbReference type="PROSITE" id="PS51379">
    <property type="entry name" value="4FE4S_FER_2"/>
    <property type="match status" value="1"/>
</dbReference>
<keyword evidence="10 15" id="KW-0560">Oxidoreductase</keyword>
<dbReference type="Pfam" id="PF05187">
    <property type="entry name" value="Fer4_ETF_QO"/>
    <property type="match status" value="1"/>
</dbReference>
<keyword evidence="14" id="KW-0472">Membrane</keyword>
<evidence type="ECO:0000256" key="13">
    <source>
        <dbReference type="ARBA" id="ARBA00023075"/>
    </source>
</evidence>
<reference evidence="17 18" key="1">
    <citation type="submission" date="2014-12" db="EMBL/GenBank/DDBJ databases">
        <title>Mercury Reductase activity and rhizosphere competence traits in the genome of root associated Photobacterium halotolerans MELD1.</title>
        <authorList>
            <person name="Mathew D.C."/>
            <person name="Huang C.-C."/>
        </authorList>
    </citation>
    <scope>NUCLEOTIDE SEQUENCE [LARGE SCALE GENOMIC DNA]</scope>
    <source>
        <strain evidence="17 18">MELD1</strain>
    </source>
</reference>
<evidence type="ECO:0000313" key="18">
    <source>
        <dbReference type="Proteomes" id="UP000033633"/>
    </source>
</evidence>
<dbReference type="InterPro" id="IPR007859">
    <property type="entry name" value="ETF-QO/FixX_C"/>
</dbReference>
<dbReference type="Pfam" id="PF01946">
    <property type="entry name" value="Thi4"/>
    <property type="match status" value="1"/>
</dbReference>
<dbReference type="SUPFAM" id="SSF54373">
    <property type="entry name" value="FAD-linked reductases, C-terminal domain"/>
    <property type="match status" value="1"/>
</dbReference>
<dbReference type="PATRIC" id="fig|265726.11.peg.4564"/>
<keyword evidence="5 15" id="KW-0285">Flavoprotein</keyword>
<evidence type="ECO:0000256" key="8">
    <source>
        <dbReference type="ARBA" id="ARBA00022946"/>
    </source>
</evidence>
<evidence type="ECO:0000256" key="9">
    <source>
        <dbReference type="ARBA" id="ARBA00022982"/>
    </source>
</evidence>
<keyword evidence="11 15" id="KW-0408">Iron</keyword>
<comment type="catalytic activity">
    <reaction evidence="15">
        <text>a ubiquinone + reduced [electron-transfer flavoprotein] = a ubiquinol + oxidized [electron-transfer flavoprotein] + H(+)</text>
        <dbReference type="Rhea" id="RHEA:24052"/>
        <dbReference type="Rhea" id="RHEA-COMP:9565"/>
        <dbReference type="Rhea" id="RHEA-COMP:9566"/>
        <dbReference type="Rhea" id="RHEA-COMP:10685"/>
        <dbReference type="Rhea" id="RHEA-COMP:10686"/>
        <dbReference type="ChEBI" id="CHEBI:15378"/>
        <dbReference type="ChEBI" id="CHEBI:16389"/>
        <dbReference type="ChEBI" id="CHEBI:17976"/>
        <dbReference type="ChEBI" id="CHEBI:57692"/>
        <dbReference type="ChEBI" id="CHEBI:58307"/>
        <dbReference type="EC" id="1.5.5.1"/>
    </reaction>
</comment>
<evidence type="ECO:0000256" key="3">
    <source>
        <dbReference type="ARBA" id="ARBA00004370"/>
    </source>
</evidence>
<keyword evidence="7 15" id="KW-0274">FAD</keyword>
<dbReference type="PANTHER" id="PTHR10617:SF107">
    <property type="entry name" value="ELECTRON TRANSFER FLAVOPROTEIN-UBIQUINONE OXIDOREDUCTASE, MITOCHONDRIAL"/>
    <property type="match status" value="1"/>
</dbReference>
<dbReference type="Pfam" id="PF21162">
    <property type="entry name" value="ETFQO_UQ-bd"/>
    <property type="match status" value="1"/>
</dbReference>
<dbReference type="Gene3D" id="3.30.70.20">
    <property type="match status" value="1"/>
</dbReference>
<dbReference type="PRINTS" id="PR00420">
    <property type="entry name" value="RNGMNOXGNASE"/>
</dbReference>
<evidence type="ECO:0000256" key="7">
    <source>
        <dbReference type="ARBA" id="ARBA00022827"/>
    </source>
</evidence>
<comment type="subcellular location">
    <subcellularLocation>
        <location evidence="3">Membrane</location>
    </subcellularLocation>
</comment>
<sequence>MERESMAFDVVIVGAGPAGLSAACRLMQLAKKSEKDLSVCVIEKGAEVGSHIVSGALFEPRSLNELFPDWQSLGAPLNTQVQDDKVYWLSNQYNQLCIPSMLVPSPLHNEGNFIISLGELCRWLAQQAEALGVSIFPGFAAAELFFNNSDAVAGVMTTDMGRDKQGNEKPGFQPGIILEAKYTLIAEGSRGHLGKAVTERFELDKGKAPQHYAIGLKELWEIPTEQHQKGLVVHTAGWPLNQTHTSGGGFMYHLGENLVSVGLVVDLNYQHPYLSPFDEFQQMKHHPVFASMLDGGERLSYGARAITKGGLHALPEQSFPGGLLIGCDAGTLNSVKIKGSHTAMKSGMLAAEAVFSELAAHRSHTSPDYHALFDNSWLKEELFEARHFTSQVHRLGTFLGGAIATLEFNVLKRSLFSFRDDTPDYQTLNTTNRVEPLSYPKPDGKLSFDRASSVFLSTVKHDENQPCHLILQDKELPIKVHLDKYAEPSQRYCPAGVYEVVESGGQKRFQINAGNCIHCKTCDIKDPSQNIVWTPPEGGSGPNYNGM</sequence>
<dbReference type="PROSITE" id="PS51257">
    <property type="entry name" value="PROKAR_LIPOPROTEIN"/>
    <property type="match status" value="1"/>
</dbReference>
<keyword evidence="8" id="KW-0809">Transit peptide</keyword>
<evidence type="ECO:0000256" key="12">
    <source>
        <dbReference type="ARBA" id="ARBA00023014"/>
    </source>
</evidence>